<dbReference type="Pfam" id="PF01408">
    <property type="entry name" value="GFO_IDH_MocA"/>
    <property type="match status" value="1"/>
</dbReference>
<protein>
    <submittedName>
        <fullName evidence="3">Gfo/Idh/MocA family oxidoreductase</fullName>
    </submittedName>
</protein>
<dbReference type="SUPFAM" id="SSF51735">
    <property type="entry name" value="NAD(P)-binding Rossmann-fold domains"/>
    <property type="match status" value="1"/>
</dbReference>
<dbReference type="Gene3D" id="3.30.360.10">
    <property type="entry name" value="Dihydrodipicolinate Reductase, domain 2"/>
    <property type="match status" value="1"/>
</dbReference>
<dbReference type="PANTHER" id="PTHR43377">
    <property type="entry name" value="BILIVERDIN REDUCTASE A"/>
    <property type="match status" value="1"/>
</dbReference>
<dbReference type="EMBL" id="VXMH01000085">
    <property type="protein sequence ID" value="MYC96470.1"/>
    <property type="molecule type" value="Genomic_DNA"/>
</dbReference>
<feature type="domain" description="Gfo/Idh/MocA-like oxidoreductase N-terminal" evidence="2">
    <location>
        <begin position="7"/>
        <end position="123"/>
    </location>
</feature>
<proteinExistence type="predicted"/>
<evidence type="ECO:0000256" key="1">
    <source>
        <dbReference type="SAM" id="MobiDB-lite"/>
    </source>
</evidence>
<sequence>MSHQYTAAVIGAGVGGRVSMAALSASPRFDLVAVADIQAEARADIQEMYPGIRAFSSYEELFAACPTDVVCVSTWPPSHLEVTQAALQLPLQGILIEKPLSDTHASGRRILELIRARNLPMAVPHGLLVANHSTQVLKRVHAGEIGHLKLVEIQCTGWDIINAGIHWLDFFVELTRREPVEYVLAACDASSRTYRDSMQVETLAVTYAQTTSGTRVVMNTGDYVTFSEPVDNTLFRLVGTLGTIDFYGWEPRYRILNAEYPQGRLFEFEPGPTILHQHHLENLAAQMDRAQPDYTIAEGSLAALELCEAAYVSIRNGSVPVPLPLKDFEPPPPGDWQPGLPYTGQGGGRNGRRLPPRPQQNNRPLHPAQSEEE</sequence>
<organism evidence="3">
    <name type="scientific">Caldilineaceae bacterium SB0661_bin_32</name>
    <dbReference type="NCBI Taxonomy" id="2605255"/>
    <lineage>
        <taxon>Bacteria</taxon>
        <taxon>Bacillati</taxon>
        <taxon>Chloroflexota</taxon>
        <taxon>Caldilineae</taxon>
        <taxon>Caldilineales</taxon>
        <taxon>Caldilineaceae</taxon>
    </lineage>
</organism>
<gene>
    <name evidence="3" type="ORF">F4X14_16015</name>
</gene>
<accession>A0A6B1D8U8</accession>
<dbReference type="InterPro" id="IPR036291">
    <property type="entry name" value="NAD(P)-bd_dom_sf"/>
</dbReference>
<dbReference type="Gene3D" id="3.40.50.720">
    <property type="entry name" value="NAD(P)-binding Rossmann-like Domain"/>
    <property type="match status" value="1"/>
</dbReference>
<dbReference type="InterPro" id="IPR051450">
    <property type="entry name" value="Gfo/Idh/MocA_Oxidoreductases"/>
</dbReference>
<evidence type="ECO:0000259" key="2">
    <source>
        <dbReference type="Pfam" id="PF01408"/>
    </source>
</evidence>
<comment type="caution">
    <text evidence="3">The sequence shown here is derived from an EMBL/GenBank/DDBJ whole genome shotgun (WGS) entry which is preliminary data.</text>
</comment>
<reference evidence="3" key="1">
    <citation type="submission" date="2019-09" db="EMBL/GenBank/DDBJ databases">
        <title>Characterisation of the sponge microbiome using genome-centric metagenomics.</title>
        <authorList>
            <person name="Engelberts J.P."/>
            <person name="Robbins S.J."/>
            <person name="De Goeij J.M."/>
            <person name="Aranda M."/>
            <person name="Bell S.C."/>
            <person name="Webster N.S."/>
        </authorList>
    </citation>
    <scope>NUCLEOTIDE SEQUENCE</scope>
    <source>
        <strain evidence="3">SB0661_bin_32</strain>
    </source>
</reference>
<dbReference type="GO" id="GO:0000166">
    <property type="term" value="F:nucleotide binding"/>
    <property type="evidence" value="ECO:0007669"/>
    <property type="project" value="InterPro"/>
</dbReference>
<dbReference type="SUPFAM" id="SSF55347">
    <property type="entry name" value="Glyceraldehyde-3-phosphate dehydrogenase-like, C-terminal domain"/>
    <property type="match status" value="1"/>
</dbReference>
<evidence type="ECO:0000313" key="3">
    <source>
        <dbReference type="EMBL" id="MYC96470.1"/>
    </source>
</evidence>
<dbReference type="AlphaFoldDB" id="A0A6B1D8U8"/>
<feature type="region of interest" description="Disordered" evidence="1">
    <location>
        <begin position="325"/>
        <end position="373"/>
    </location>
</feature>
<name>A0A6B1D8U8_9CHLR</name>
<dbReference type="InterPro" id="IPR000683">
    <property type="entry name" value="Gfo/Idh/MocA-like_OxRdtase_N"/>
</dbReference>
<dbReference type="PANTHER" id="PTHR43377:SF1">
    <property type="entry name" value="BILIVERDIN REDUCTASE A"/>
    <property type="match status" value="1"/>
</dbReference>